<dbReference type="OrthoDB" id="2161164at2759"/>
<evidence type="ECO:0000256" key="2">
    <source>
        <dbReference type="SAM" id="MobiDB-lite"/>
    </source>
</evidence>
<comment type="caution">
    <text evidence="5">The sequence shown here is derived from an EMBL/GenBank/DDBJ whole genome shotgun (WGS) entry which is preliminary data.</text>
</comment>
<dbReference type="InterPro" id="IPR048751">
    <property type="entry name" value="CCDC138_CC"/>
</dbReference>
<dbReference type="InterPro" id="IPR038798">
    <property type="entry name" value="CCDC138"/>
</dbReference>
<sequence>MDGLFSPADEKPGPPSPDQNLFTPPHSAGDATSGISSSERRQYNKALKAMYEIVRLGSKQLERSLAEGGDVVPETVTETSETEDDVDDNEDYSSAHMKSPSSNARQRLTSTSYDKDVQHHLETENARRVHRELNKINLMLQKESEALHKREVQLRERERALRDAEKLSHTTDIIIDKVVTQEVENRCQAIVEEYEQKLGELEEIIHKKTKELKRIKESFDTIKSANDSLKKQISDLEIQNKKLETQALSVQHRLANLERKNEFLQRNSKPEDREMEKERNNKLTLHGKNETVTKSVSFSQNKVNFSGIFEVLAVLLDWTSEVHLQKMPTFQDSPQGRLQEQQLDFPSSLVHEKCLKILPGMSDILSMLPSVNPRLQQPCLQFTYWSVVYMEQTVQGSQRTALASTLRHIGEELYKPQVSKISEEGVGLKSDKQKVDIYFHSPNIAVRILSSLTILKTLARGQADVSNLRGSLRGAIIYETCT</sequence>
<organism evidence="5 6">
    <name type="scientific">Stylophora pistillata</name>
    <name type="common">Smooth cauliflower coral</name>
    <dbReference type="NCBI Taxonomy" id="50429"/>
    <lineage>
        <taxon>Eukaryota</taxon>
        <taxon>Metazoa</taxon>
        <taxon>Cnidaria</taxon>
        <taxon>Anthozoa</taxon>
        <taxon>Hexacorallia</taxon>
        <taxon>Scleractinia</taxon>
        <taxon>Astrocoeniina</taxon>
        <taxon>Pocilloporidae</taxon>
        <taxon>Stylophora</taxon>
    </lineage>
</organism>
<feature type="region of interest" description="Disordered" evidence="2">
    <location>
        <begin position="1"/>
        <end position="40"/>
    </location>
</feature>
<accession>A0A2B4RX45</accession>
<dbReference type="AlphaFoldDB" id="A0A2B4RX45"/>
<feature type="region of interest" description="Disordered" evidence="2">
    <location>
        <begin position="65"/>
        <end position="114"/>
    </location>
</feature>
<evidence type="ECO:0000259" key="3">
    <source>
        <dbReference type="Pfam" id="PF21035"/>
    </source>
</evidence>
<reference evidence="6" key="1">
    <citation type="journal article" date="2017" name="bioRxiv">
        <title>Comparative analysis of the genomes of Stylophora pistillata and Acropora digitifera provides evidence for extensive differences between species of corals.</title>
        <authorList>
            <person name="Voolstra C.R."/>
            <person name="Li Y."/>
            <person name="Liew Y.J."/>
            <person name="Baumgarten S."/>
            <person name="Zoccola D."/>
            <person name="Flot J.-F."/>
            <person name="Tambutte S."/>
            <person name="Allemand D."/>
            <person name="Aranda M."/>
        </authorList>
    </citation>
    <scope>NUCLEOTIDE SEQUENCE [LARGE SCALE GENOMIC DNA]</scope>
</reference>
<feature type="compositionally biased region" description="Polar residues" evidence="2">
    <location>
        <begin position="99"/>
        <end position="112"/>
    </location>
</feature>
<dbReference type="EMBL" id="LSMT01000302">
    <property type="protein sequence ID" value="PFX20815.1"/>
    <property type="molecule type" value="Genomic_DNA"/>
</dbReference>
<keyword evidence="1" id="KW-0175">Coiled coil</keyword>
<feature type="domain" description="Coiled-coil" evidence="3">
    <location>
        <begin position="315"/>
        <end position="464"/>
    </location>
</feature>
<evidence type="ECO:0000259" key="4">
    <source>
        <dbReference type="Pfam" id="PF21037"/>
    </source>
</evidence>
<feature type="compositionally biased region" description="Low complexity" evidence="2">
    <location>
        <begin position="70"/>
        <end position="79"/>
    </location>
</feature>
<evidence type="ECO:0000313" key="6">
    <source>
        <dbReference type="Proteomes" id="UP000225706"/>
    </source>
</evidence>
<dbReference type="STRING" id="50429.A0A2B4RX45"/>
<feature type="compositionally biased region" description="Acidic residues" evidence="2">
    <location>
        <begin position="80"/>
        <end position="91"/>
    </location>
</feature>
<dbReference type="InterPro" id="IPR048750">
    <property type="entry name" value="CCDC138_C"/>
</dbReference>
<dbReference type="PANTHER" id="PTHR34523:SF1">
    <property type="entry name" value="COILED-COIL DOMAIN-CONTAINING PROTEIN 138"/>
    <property type="match status" value="1"/>
</dbReference>
<gene>
    <name evidence="5" type="primary">Ccdc138</name>
    <name evidence="5" type="ORF">AWC38_SpisGene14726</name>
</gene>
<feature type="coiled-coil region" evidence="1">
    <location>
        <begin position="184"/>
        <end position="267"/>
    </location>
</feature>
<dbReference type="Proteomes" id="UP000225706">
    <property type="component" value="Unassembled WGS sequence"/>
</dbReference>
<protein>
    <submittedName>
        <fullName evidence="5">Coiled-coil domain-containing protein 138</fullName>
    </submittedName>
</protein>
<proteinExistence type="predicted"/>
<name>A0A2B4RX45_STYPI</name>
<dbReference type="PANTHER" id="PTHR34523">
    <property type="entry name" value="COILED-COIL DOMAIN-CONTAINING PROTEIN 138"/>
    <property type="match status" value="1"/>
</dbReference>
<feature type="domain" description="Coiled-coil-domain-containing protein 138 coiled-coil" evidence="4">
    <location>
        <begin position="210"/>
        <end position="266"/>
    </location>
</feature>
<evidence type="ECO:0000256" key="1">
    <source>
        <dbReference type="SAM" id="Coils"/>
    </source>
</evidence>
<dbReference type="Pfam" id="PF21037">
    <property type="entry name" value="CCDC138_cc"/>
    <property type="match status" value="1"/>
</dbReference>
<keyword evidence="6" id="KW-1185">Reference proteome</keyword>
<dbReference type="Pfam" id="PF21035">
    <property type="entry name" value="CCDC138_C"/>
    <property type="match status" value="1"/>
</dbReference>
<evidence type="ECO:0000313" key="5">
    <source>
        <dbReference type="EMBL" id="PFX20815.1"/>
    </source>
</evidence>